<dbReference type="FunFam" id="3.30.1390.20:FF:000003">
    <property type="entry name" value="60S ribosomal protein L7"/>
    <property type="match status" value="1"/>
</dbReference>
<dbReference type="GO" id="GO:0000463">
    <property type="term" value="P:maturation of LSU-rRNA from tricistronic rRNA transcript (SSU-rRNA, 5.8S rRNA, LSU-rRNA)"/>
    <property type="evidence" value="ECO:0007669"/>
    <property type="project" value="TreeGrafter"/>
</dbReference>
<name>A0A167QYZ2_PHYB8</name>
<dbReference type="InterPro" id="IPR036919">
    <property type="entry name" value="Ribo_uL30_ferredoxin-like_sf"/>
</dbReference>
<evidence type="ECO:0000259" key="5">
    <source>
        <dbReference type="Pfam" id="PF08079"/>
    </source>
</evidence>
<dbReference type="SUPFAM" id="SSF55129">
    <property type="entry name" value="Ribosomal protein L30p/L7e"/>
    <property type="match status" value="1"/>
</dbReference>
<dbReference type="Proteomes" id="UP000077315">
    <property type="component" value="Unassembled WGS sequence"/>
</dbReference>
<dbReference type="EMBL" id="KV440971">
    <property type="protein sequence ID" value="OAD80494.1"/>
    <property type="molecule type" value="Genomic_DNA"/>
</dbReference>
<dbReference type="GO" id="GO:0003735">
    <property type="term" value="F:structural constituent of ribosome"/>
    <property type="evidence" value="ECO:0007669"/>
    <property type="project" value="TreeGrafter"/>
</dbReference>
<dbReference type="RefSeq" id="XP_018298534.1">
    <property type="nucleotide sequence ID" value="XM_018437793.1"/>
</dbReference>
<feature type="domain" description="Large ribosomal subunit protein uL30 N-terminal eukaryotes" evidence="5">
    <location>
        <begin position="14"/>
        <end position="85"/>
    </location>
</feature>
<dbReference type="VEuPathDB" id="FungiDB:PHYBLDRAFT_176505"/>
<dbReference type="InterPro" id="IPR012988">
    <property type="entry name" value="Ribosomal_uL30_N_euk"/>
</dbReference>
<organism evidence="6 7">
    <name type="scientific">Phycomyces blakesleeanus (strain ATCC 8743b / DSM 1359 / FGSC 10004 / NBRC 33097 / NRRL 1555)</name>
    <dbReference type="NCBI Taxonomy" id="763407"/>
    <lineage>
        <taxon>Eukaryota</taxon>
        <taxon>Fungi</taxon>
        <taxon>Fungi incertae sedis</taxon>
        <taxon>Mucoromycota</taxon>
        <taxon>Mucoromycotina</taxon>
        <taxon>Mucoromycetes</taxon>
        <taxon>Mucorales</taxon>
        <taxon>Phycomycetaceae</taxon>
        <taxon>Phycomyces</taxon>
    </lineage>
</organism>
<dbReference type="InterPro" id="IPR039699">
    <property type="entry name" value="Ribosomal_uL30"/>
</dbReference>
<evidence type="ECO:0000313" key="6">
    <source>
        <dbReference type="EMBL" id="OAD80494.1"/>
    </source>
</evidence>
<sequence length="251" mass="28990">MTGTTVPTLDQVCIPETLLKKRKTNDKAATDAAQKKSEQRKANLEVRKVIFKRADQYVREYRQKEEEEIRLRRQAKSVGDFFVPAQPQLLFVIRIKGINNIQPKARKIFELFRLLQINNGVFVRLNKATSNMLQIIEPFVAYGDPNLKTVRELVYKRGFVKVNGQRIPITDNKIIEKSLGKYGILCVEDMIHELFTVGDHFKQVNSFLWPFKLNNPSSKASWRPRKSKHYVEGGDAGNRESDINKLVQAMN</sequence>
<dbReference type="PANTHER" id="PTHR11524">
    <property type="entry name" value="60S RIBOSOMAL PROTEIN L7"/>
    <property type="match status" value="1"/>
</dbReference>
<keyword evidence="2" id="KW-0689">Ribosomal protein</keyword>
<dbReference type="InterPro" id="IPR016082">
    <property type="entry name" value="Ribosomal_uL30_ferredoxin-like"/>
</dbReference>
<reference evidence="7" key="1">
    <citation type="submission" date="2015-06" db="EMBL/GenBank/DDBJ databases">
        <title>Expansion of signal transduction pathways in fungi by whole-genome duplication.</title>
        <authorList>
            <consortium name="DOE Joint Genome Institute"/>
            <person name="Corrochano L.M."/>
            <person name="Kuo A."/>
            <person name="Marcet-Houben M."/>
            <person name="Polaino S."/>
            <person name="Salamov A."/>
            <person name="Villalobos J.M."/>
            <person name="Alvarez M.I."/>
            <person name="Avalos J."/>
            <person name="Benito E.P."/>
            <person name="Benoit I."/>
            <person name="Burger G."/>
            <person name="Camino L.P."/>
            <person name="Canovas D."/>
            <person name="Cerda-Olmedo E."/>
            <person name="Cheng J.-F."/>
            <person name="Dominguez A."/>
            <person name="Elias M."/>
            <person name="Eslava A.P."/>
            <person name="Glaser F."/>
            <person name="Grimwood J."/>
            <person name="Gutierrez G."/>
            <person name="Heitman J."/>
            <person name="Henrissat B."/>
            <person name="Iturriaga E.A."/>
            <person name="Lang B.F."/>
            <person name="Lavin J.L."/>
            <person name="Lee S."/>
            <person name="Li W."/>
            <person name="Lindquist E."/>
            <person name="Lopez-Garcia S."/>
            <person name="Luque E.M."/>
            <person name="Marcos A.T."/>
            <person name="Martin J."/>
            <person name="McCluskey K."/>
            <person name="Medina H.R."/>
            <person name="Miralles-Duran A."/>
            <person name="Miyazaki A."/>
            <person name="Munoz-Torres E."/>
            <person name="Oguiza J.A."/>
            <person name="Ohm R."/>
            <person name="Olmedo M."/>
            <person name="Orejas M."/>
            <person name="Ortiz-Castellanos L."/>
            <person name="Pisabarro A.G."/>
            <person name="Rodriguez-Romero J."/>
            <person name="Ruiz-Herrera J."/>
            <person name="Ruiz-Vazquez R."/>
            <person name="Sanz C."/>
            <person name="Schackwitz W."/>
            <person name="Schmutz J."/>
            <person name="Shahriari M."/>
            <person name="Shelest E."/>
            <person name="Silva-Franco F."/>
            <person name="Soanes D."/>
            <person name="Syed K."/>
            <person name="Tagua V.G."/>
            <person name="Talbot N.J."/>
            <person name="Thon M."/>
            <person name="De vries R.P."/>
            <person name="Wiebenga A."/>
            <person name="Yadav J.S."/>
            <person name="Braun E.L."/>
            <person name="Baker S."/>
            <person name="Garre V."/>
            <person name="Horwitz B."/>
            <person name="Torres-Martinez S."/>
            <person name="Idnurm A."/>
            <person name="Herrera-Estrella A."/>
            <person name="Gabaldon T."/>
            <person name="Grigoriev I.V."/>
        </authorList>
    </citation>
    <scope>NUCLEOTIDE SEQUENCE [LARGE SCALE GENOMIC DNA]</scope>
    <source>
        <strain evidence="7">NRRL 1555(-)</strain>
    </source>
</reference>
<dbReference type="Pfam" id="PF00327">
    <property type="entry name" value="Ribosomal_L30"/>
    <property type="match status" value="1"/>
</dbReference>
<comment type="similarity">
    <text evidence="1">Belongs to the universal ribosomal protein uL30 family.</text>
</comment>
<keyword evidence="3" id="KW-0687">Ribonucleoprotein</keyword>
<keyword evidence="7" id="KW-1185">Reference proteome</keyword>
<dbReference type="GO" id="GO:0003723">
    <property type="term" value="F:RNA binding"/>
    <property type="evidence" value="ECO:0007669"/>
    <property type="project" value="InterPro"/>
</dbReference>
<evidence type="ECO:0000259" key="4">
    <source>
        <dbReference type="Pfam" id="PF00327"/>
    </source>
</evidence>
<evidence type="ECO:0000256" key="3">
    <source>
        <dbReference type="ARBA" id="ARBA00023274"/>
    </source>
</evidence>
<evidence type="ECO:0000256" key="2">
    <source>
        <dbReference type="ARBA" id="ARBA00022980"/>
    </source>
</evidence>
<dbReference type="GeneID" id="28998699"/>
<dbReference type="GO" id="GO:0022625">
    <property type="term" value="C:cytosolic large ribosomal subunit"/>
    <property type="evidence" value="ECO:0007669"/>
    <property type="project" value="TreeGrafter"/>
</dbReference>
<evidence type="ECO:0000256" key="1">
    <source>
        <dbReference type="ARBA" id="ARBA00007594"/>
    </source>
</evidence>
<evidence type="ECO:0000313" key="7">
    <source>
        <dbReference type="Proteomes" id="UP000077315"/>
    </source>
</evidence>
<dbReference type="AlphaFoldDB" id="A0A167QYZ2"/>
<evidence type="ECO:0008006" key="8">
    <source>
        <dbReference type="Google" id="ProtNLM"/>
    </source>
</evidence>
<gene>
    <name evidence="6" type="ORF">PHYBLDRAFT_176505</name>
</gene>
<dbReference type="OrthoDB" id="28644at2759"/>
<dbReference type="NCBIfam" id="TIGR01310">
    <property type="entry name" value="uL30_euk"/>
    <property type="match status" value="1"/>
</dbReference>
<proteinExistence type="inferred from homology"/>
<dbReference type="InterPro" id="IPR005998">
    <property type="entry name" value="Ribosomal_uL30_euk"/>
</dbReference>
<dbReference type="PANTHER" id="PTHR11524:SF16">
    <property type="entry name" value="LARGE RIBOSOMAL SUBUNIT PROTEIN UL30"/>
    <property type="match status" value="1"/>
</dbReference>
<dbReference type="InterPro" id="IPR035808">
    <property type="entry name" value="Ribosomal_uL30_euk_arc"/>
</dbReference>
<dbReference type="STRING" id="763407.A0A167QYZ2"/>
<dbReference type="CDD" id="cd01657">
    <property type="entry name" value="Ribosomal_L7_archeal_euk"/>
    <property type="match status" value="1"/>
</dbReference>
<feature type="domain" description="Large ribosomal subunit protein uL30-like ferredoxin-like fold" evidence="4">
    <location>
        <begin position="90"/>
        <end position="140"/>
    </location>
</feature>
<dbReference type="Pfam" id="PF08079">
    <property type="entry name" value="Ribosomal_L30_N"/>
    <property type="match status" value="1"/>
</dbReference>
<protein>
    <recommendedName>
        <fullName evidence="8">Ribosomal protein L30 ferredoxin-like fold domain-containing protein</fullName>
    </recommendedName>
</protein>
<accession>A0A167QYZ2</accession>
<dbReference type="InParanoid" id="A0A167QYZ2"/>
<dbReference type="Gene3D" id="3.30.1390.20">
    <property type="entry name" value="Ribosomal protein L30, ferredoxin-like fold domain"/>
    <property type="match status" value="2"/>
</dbReference>